<gene>
    <name evidence="1" type="ORF">PACLA_8A015800</name>
</gene>
<keyword evidence="2" id="KW-1185">Reference proteome</keyword>
<protein>
    <submittedName>
        <fullName evidence="1">Uncharacterized protein</fullName>
    </submittedName>
</protein>
<dbReference type="Proteomes" id="UP001152795">
    <property type="component" value="Unassembled WGS sequence"/>
</dbReference>
<comment type="caution">
    <text evidence="1">The sequence shown here is derived from an EMBL/GenBank/DDBJ whole genome shotgun (WGS) entry which is preliminary data.</text>
</comment>
<proteinExistence type="predicted"/>
<dbReference type="AlphaFoldDB" id="A0A6S7KUE8"/>
<dbReference type="EMBL" id="CACRXK020037038">
    <property type="protein sequence ID" value="CAB4044961.1"/>
    <property type="molecule type" value="Genomic_DNA"/>
</dbReference>
<organism evidence="1 2">
    <name type="scientific">Paramuricea clavata</name>
    <name type="common">Red gorgonian</name>
    <name type="synonym">Violescent sea-whip</name>
    <dbReference type="NCBI Taxonomy" id="317549"/>
    <lineage>
        <taxon>Eukaryota</taxon>
        <taxon>Metazoa</taxon>
        <taxon>Cnidaria</taxon>
        <taxon>Anthozoa</taxon>
        <taxon>Octocorallia</taxon>
        <taxon>Malacalcyonacea</taxon>
        <taxon>Plexauridae</taxon>
        <taxon>Paramuricea</taxon>
    </lineage>
</organism>
<evidence type="ECO:0000313" key="1">
    <source>
        <dbReference type="EMBL" id="CAB4044961.1"/>
    </source>
</evidence>
<evidence type="ECO:0000313" key="2">
    <source>
        <dbReference type="Proteomes" id="UP001152795"/>
    </source>
</evidence>
<accession>A0A6S7KUE8</accession>
<sequence>MENGQLIFDQELFDEQMKKSGLLNSLSNPIFPIQTQFCFIHLTIQEFLAALHVTETYAPADMNEFITNHIRSGKWHLVLQFIAGLLGKKIKMFYRDYIECVLAFAKNCDVIHGKHNLNVNQVLVMKCLREVDDEEIVKDVCETTAMNDVVKLRVDGFHPSDSAAVMFVCKHMKNLTQLYFRNYADCFREFLQLLQKRCINILELMEGFGDKDKHIGAGPVFSALMKSHCTLNHKHTNLTFLMLHGVLLDDPGLSNMRAFFENGHAKHLEKFHFDLPLSPLSWREEMNYTAPLSAR</sequence>
<name>A0A6S7KUE8_PARCT</name>
<dbReference type="OrthoDB" id="5983763at2759"/>
<feature type="non-terminal residue" evidence="1">
    <location>
        <position position="295"/>
    </location>
</feature>
<reference evidence="1" key="1">
    <citation type="submission" date="2020-04" db="EMBL/GenBank/DDBJ databases">
        <authorList>
            <person name="Alioto T."/>
            <person name="Alioto T."/>
            <person name="Gomez Garrido J."/>
        </authorList>
    </citation>
    <scope>NUCLEOTIDE SEQUENCE</scope>
    <source>
        <strain evidence="1">A484AB</strain>
    </source>
</reference>